<evidence type="ECO:0000259" key="6">
    <source>
        <dbReference type="PROSITE" id="PS50158"/>
    </source>
</evidence>
<dbReference type="InterPro" id="IPR000504">
    <property type="entry name" value="RRM_dom"/>
</dbReference>
<feature type="domain" description="CCHC-type" evidence="6">
    <location>
        <begin position="148"/>
        <end position="160"/>
    </location>
</feature>
<dbReference type="Proteomes" id="UP001202328">
    <property type="component" value="Unassembled WGS sequence"/>
</dbReference>
<dbReference type="InterPro" id="IPR012677">
    <property type="entry name" value="Nucleotide-bd_a/b_plait_sf"/>
</dbReference>
<dbReference type="GO" id="GO:0008270">
    <property type="term" value="F:zinc ion binding"/>
    <property type="evidence" value="ECO:0007669"/>
    <property type="project" value="UniProtKB-KW"/>
</dbReference>
<organism evidence="7 8">
    <name type="scientific">Papaver atlanticum</name>
    <dbReference type="NCBI Taxonomy" id="357466"/>
    <lineage>
        <taxon>Eukaryota</taxon>
        <taxon>Viridiplantae</taxon>
        <taxon>Streptophyta</taxon>
        <taxon>Embryophyta</taxon>
        <taxon>Tracheophyta</taxon>
        <taxon>Spermatophyta</taxon>
        <taxon>Magnoliopsida</taxon>
        <taxon>Ranunculales</taxon>
        <taxon>Papaveraceae</taxon>
        <taxon>Papaveroideae</taxon>
        <taxon>Papaver</taxon>
    </lineage>
</organism>
<dbReference type="InterPro" id="IPR001878">
    <property type="entry name" value="Znf_CCHC"/>
</dbReference>
<keyword evidence="1 3" id="KW-0694">RNA-binding</keyword>
<dbReference type="InterPro" id="IPR051106">
    <property type="entry name" value="RNA-bind/splicing_reg"/>
</dbReference>
<proteinExistence type="predicted"/>
<evidence type="ECO:0000313" key="7">
    <source>
        <dbReference type="EMBL" id="KAI3878409.1"/>
    </source>
</evidence>
<accession>A0AAD4SAN5</accession>
<keyword evidence="2" id="KW-0863">Zinc-finger</keyword>
<keyword evidence="2" id="KW-0862">Zinc</keyword>
<feature type="domain" description="RRM" evidence="5">
    <location>
        <begin position="7"/>
        <end position="100"/>
    </location>
</feature>
<reference evidence="7" key="1">
    <citation type="submission" date="2022-04" db="EMBL/GenBank/DDBJ databases">
        <title>A functionally conserved STORR gene fusion in Papaver species that diverged 16.8 million years ago.</title>
        <authorList>
            <person name="Catania T."/>
        </authorList>
    </citation>
    <scope>NUCLEOTIDE SEQUENCE</scope>
    <source>
        <strain evidence="7">S-188037</strain>
    </source>
</reference>
<comment type="caution">
    <text evidence="7">The sequence shown here is derived from an EMBL/GenBank/DDBJ whole genome shotgun (WGS) entry which is preliminary data.</text>
</comment>
<dbReference type="Pfam" id="PF00098">
    <property type="entry name" value="zf-CCHC"/>
    <property type="match status" value="1"/>
</dbReference>
<dbReference type="SUPFAM" id="SSF54928">
    <property type="entry name" value="RNA-binding domain, RBD"/>
    <property type="match status" value="1"/>
</dbReference>
<keyword evidence="2" id="KW-0479">Metal-binding</keyword>
<gene>
    <name evidence="7" type="ORF">MKW98_001824</name>
</gene>
<evidence type="ECO:0000313" key="8">
    <source>
        <dbReference type="Proteomes" id="UP001202328"/>
    </source>
</evidence>
<dbReference type="PANTHER" id="PTHR48028:SF2">
    <property type="entry name" value="GLYCINE-RICH RNA-BINDING PROTEIN RZ1A"/>
    <property type="match status" value="1"/>
</dbReference>
<dbReference type="AlphaFoldDB" id="A0AAD4SAN5"/>
<keyword evidence="4" id="KW-1133">Transmembrane helix</keyword>
<dbReference type="Pfam" id="PF00076">
    <property type="entry name" value="RRM_1"/>
    <property type="match status" value="1"/>
</dbReference>
<evidence type="ECO:0000256" key="2">
    <source>
        <dbReference type="PROSITE-ProRule" id="PRU00047"/>
    </source>
</evidence>
<keyword evidence="8" id="KW-1185">Reference proteome</keyword>
<protein>
    <submittedName>
        <fullName evidence="7">Uncharacterized protein</fullName>
    </submittedName>
</protein>
<sequence length="412" mass="46273">MANDEKYGLYIGNLSPKTTHDDLSDKFMRWGHRFLARYDALNLILAIYLPFWIVEDKITGRPRGFAFVYYQDERALEDALMHTIGTRLHGRVLNIKRAHRNAGRGDSGYGYRGKSCCYICGEGHFAGDCPGFDSYGDGGSCEDSSHFYNCGEPGHFARECYSSNATKSYCDDKELHPTYGEAATRTKAQLKVAAGMAPQMKGLYRDCDDEEVDPNSAENLTLLRFAAKCLIETSTATPHAGSIKKAEPAIVDIFSDNESKDMALQMEKTTKVMGFPVPNKYVSLYKAIYEKHGHIATKTVIKNSMMALFALVTDLLAIISQMKETSFSNLSMSLLNHWESKVSTAEAVEFNVGWLRTRLNELKIELIVAKTLRSMLRNDEKVLKVTRDDVKVSSKPEETLKARLLSRIMQSK</sequence>
<dbReference type="GO" id="GO:0003723">
    <property type="term" value="F:RNA binding"/>
    <property type="evidence" value="ECO:0007669"/>
    <property type="project" value="UniProtKB-UniRule"/>
</dbReference>
<dbReference type="SMART" id="SM00360">
    <property type="entry name" value="RRM"/>
    <property type="match status" value="1"/>
</dbReference>
<evidence type="ECO:0000256" key="3">
    <source>
        <dbReference type="PROSITE-ProRule" id="PRU00176"/>
    </source>
</evidence>
<dbReference type="PROSITE" id="PS50158">
    <property type="entry name" value="ZF_CCHC"/>
    <property type="match status" value="1"/>
</dbReference>
<evidence type="ECO:0000259" key="5">
    <source>
        <dbReference type="PROSITE" id="PS50102"/>
    </source>
</evidence>
<evidence type="ECO:0000256" key="1">
    <source>
        <dbReference type="ARBA" id="ARBA00022884"/>
    </source>
</evidence>
<dbReference type="Gene3D" id="4.10.60.10">
    <property type="entry name" value="Zinc finger, CCHC-type"/>
    <property type="match status" value="1"/>
</dbReference>
<dbReference type="PROSITE" id="PS50102">
    <property type="entry name" value="RRM"/>
    <property type="match status" value="1"/>
</dbReference>
<dbReference type="SMART" id="SM00343">
    <property type="entry name" value="ZnF_C2HC"/>
    <property type="match status" value="2"/>
</dbReference>
<dbReference type="PANTHER" id="PTHR48028">
    <property type="entry name" value="GLYCINE-RICH RNA-BINDING PROTEIN RZ1A"/>
    <property type="match status" value="1"/>
</dbReference>
<dbReference type="Gene3D" id="3.30.70.330">
    <property type="match status" value="1"/>
</dbReference>
<keyword evidence="4" id="KW-0812">Transmembrane</keyword>
<dbReference type="InterPro" id="IPR035979">
    <property type="entry name" value="RBD_domain_sf"/>
</dbReference>
<evidence type="ECO:0000256" key="4">
    <source>
        <dbReference type="SAM" id="Phobius"/>
    </source>
</evidence>
<name>A0AAD4SAN5_9MAGN</name>
<keyword evidence="4" id="KW-0472">Membrane</keyword>
<feature type="transmembrane region" description="Helical" evidence="4">
    <location>
        <begin position="34"/>
        <end position="53"/>
    </location>
</feature>
<dbReference type="EMBL" id="JAJJMB010012308">
    <property type="protein sequence ID" value="KAI3878409.1"/>
    <property type="molecule type" value="Genomic_DNA"/>
</dbReference>